<evidence type="ECO:0000259" key="1">
    <source>
        <dbReference type="Pfam" id="PF07714"/>
    </source>
</evidence>
<name>A0A6L2JRY5_TANCI</name>
<proteinExistence type="predicted"/>
<dbReference type="GO" id="GO:0030246">
    <property type="term" value="F:carbohydrate binding"/>
    <property type="evidence" value="ECO:0007669"/>
    <property type="project" value="UniProtKB-KW"/>
</dbReference>
<keyword evidence="2" id="KW-0675">Receptor</keyword>
<sequence length="155" mass="17677">MLLAPVRSSHTIFRRGYMPPEYAMEGTLSIKSDFFSFGVLIMKIVSRRRNSSFIHLDRTFNLIKYAWELWQQGDAMELKDPTLGNTYVVQQFSRNVHVALLCVKKVQQIDQNNMISMLLNDTMTLPAPNTPAFVIGRVDAKSTSGESKMKDLLSE</sequence>
<organism evidence="2">
    <name type="scientific">Tanacetum cinerariifolium</name>
    <name type="common">Dalmatian daisy</name>
    <name type="synonym">Chrysanthemum cinerariifolium</name>
    <dbReference type="NCBI Taxonomy" id="118510"/>
    <lineage>
        <taxon>Eukaryota</taxon>
        <taxon>Viridiplantae</taxon>
        <taxon>Streptophyta</taxon>
        <taxon>Embryophyta</taxon>
        <taxon>Tracheophyta</taxon>
        <taxon>Spermatophyta</taxon>
        <taxon>Magnoliopsida</taxon>
        <taxon>eudicotyledons</taxon>
        <taxon>Gunneridae</taxon>
        <taxon>Pentapetalae</taxon>
        <taxon>asterids</taxon>
        <taxon>campanulids</taxon>
        <taxon>Asterales</taxon>
        <taxon>Asteraceae</taxon>
        <taxon>Asteroideae</taxon>
        <taxon>Anthemideae</taxon>
        <taxon>Anthemidinae</taxon>
        <taxon>Tanacetum</taxon>
    </lineage>
</organism>
<dbReference type="GO" id="GO:0004672">
    <property type="term" value="F:protein kinase activity"/>
    <property type="evidence" value="ECO:0007669"/>
    <property type="project" value="InterPro"/>
</dbReference>
<reference evidence="2" key="1">
    <citation type="journal article" date="2019" name="Sci. Rep.">
        <title>Draft genome of Tanacetum cinerariifolium, the natural source of mosquito coil.</title>
        <authorList>
            <person name="Yamashiro T."/>
            <person name="Shiraishi A."/>
            <person name="Satake H."/>
            <person name="Nakayama K."/>
        </authorList>
    </citation>
    <scope>NUCLEOTIDE SEQUENCE</scope>
</reference>
<dbReference type="Gene3D" id="1.10.510.10">
    <property type="entry name" value="Transferase(Phosphotransferase) domain 1"/>
    <property type="match status" value="1"/>
</dbReference>
<dbReference type="InterPro" id="IPR011009">
    <property type="entry name" value="Kinase-like_dom_sf"/>
</dbReference>
<dbReference type="InterPro" id="IPR001245">
    <property type="entry name" value="Ser-Thr/Tyr_kinase_cat_dom"/>
</dbReference>
<evidence type="ECO:0000313" key="2">
    <source>
        <dbReference type="EMBL" id="GEU39753.1"/>
    </source>
</evidence>
<comment type="caution">
    <text evidence="2">The sequence shown here is derived from an EMBL/GenBank/DDBJ whole genome shotgun (WGS) entry which is preliminary data.</text>
</comment>
<dbReference type="SUPFAM" id="SSF56112">
    <property type="entry name" value="Protein kinase-like (PK-like)"/>
    <property type="match status" value="1"/>
</dbReference>
<gene>
    <name evidence="2" type="ORF">Tci_011731</name>
</gene>
<feature type="domain" description="Serine-threonine/tyrosine-protein kinase catalytic" evidence="1">
    <location>
        <begin position="10"/>
        <end position="48"/>
    </location>
</feature>
<accession>A0A6L2JRY5</accession>
<dbReference type="PANTHER" id="PTHR27006">
    <property type="entry name" value="PROMASTIGOTE SURFACE ANTIGEN PROTEIN PSA"/>
    <property type="match status" value="1"/>
</dbReference>
<dbReference type="PANTHER" id="PTHR27006:SF597">
    <property type="entry name" value="PROTEIN KINASE DOMAIN-CONTAINING PROTEIN"/>
    <property type="match status" value="1"/>
</dbReference>
<dbReference type="Pfam" id="PF07714">
    <property type="entry name" value="PK_Tyr_Ser-Thr"/>
    <property type="match status" value="1"/>
</dbReference>
<keyword evidence="2" id="KW-0808">Transferase</keyword>
<protein>
    <submittedName>
        <fullName evidence="2">G-type lectin S-receptor-like serine/threonine-protein kinase At1g67520</fullName>
    </submittedName>
</protein>
<keyword evidence="2" id="KW-0418">Kinase</keyword>
<dbReference type="AlphaFoldDB" id="A0A6L2JRY5"/>
<dbReference type="EMBL" id="BKCJ010001212">
    <property type="protein sequence ID" value="GEU39753.1"/>
    <property type="molecule type" value="Genomic_DNA"/>
</dbReference>
<keyword evidence="2" id="KW-0430">Lectin</keyword>